<dbReference type="SUPFAM" id="SSF52172">
    <property type="entry name" value="CheY-like"/>
    <property type="match status" value="1"/>
</dbReference>
<dbReference type="GO" id="GO:0003677">
    <property type="term" value="F:DNA binding"/>
    <property type="evidence" value="ECO:0007669"/>
    <property type="project" value="UniProtKB-KW"/>
</dbReference>
<dbReference type="PROSITE" id="PS50110">
    <property type="entry name" value="RESPONSE_REGULATORY"/>
    <property type="match status" value="1"/>
</dbReference>
<dbReference type="PANTHER" id="PTHR43214">
    <property type="entry name" value="TWO-COMPONENT RESPONSE REGULATOR"/>
    <property type="match status" value="1"/>
</dbReference>
<evidence type="ECO:0000259" key="3">
    <source>
        <dbReference type="PROSITE" id="PS50110"/>
    </source>
</evidence>
<feature type="modified residue" description="4-aspartylphosphate" evidence="2">
    <location>
        <position position="73"/>
    </location>
</feature>
<feature type="domain" description="Response regulatory" evidence="3">
    <location>
        <begin position="22"/>
        <end position="136"/>
    </location>
</feature>
<name>A0A7W0CBJ6_9BACT</name>
<evidence type="ECO:0000256" key="1">
    <source>
        <dbReference type="ARBA" id="ARBA00023125"/>
    </source>
</evidence>
<dbReference type="InterPro" id="IPR039420">
    <property type="entry name" value="WalR-like"/>
</dbReference>
<protein>
    <submittedName>
        <fullName evidence="4">DNA-binding NarL/FixJ family response regulator</fullName>
    </submittedName>
</protein>
<evidence type="ECO:0000313" key="4">
    <source>
        <dbReference type="EMBL" id="MBA2882705.1"/>
    </source>
</evidence>
<evidence type="ECO:0000256" key="2">
    <source>
        <dbReference type="PROSITE-ProRule" id="PRU00169"/>
    </source>
</evidence>
<gene>
    <name evidence="4" type="ORF">HNR65_003059</name>
</gene>
<dbReference type="InterPro" id="IPR011006">
    <property type="entry name" value="CheY-like_superfamily"/>
</dbReference>
<proteinExistence type="predicted"/>
<keyword evidence="2" id="KW-0597">Phosphoprotein</keyword>
<dbReference type="Gene3D" id="3.40.50.2300">
    <property type="match status" value="1"/>
</dbReference>
<evidence type="ECO:0000313" key="5">
    <source>
        <dbReference type="Proteomes" id="UP000525298"/>
    </source>
</evidence>
<dbReference type="RefSeq" id="WP_181552330.1">
    <property type="nucleotide sequence ID" value="NZ_JACDUS010000011.1"/>
</dbReference>
<keyword evidence="5" id="KW-1185">Reference proteome</keyword>
<reference evidence="4 5" key="1">
    <citation type="submission" date="2020-07" db="EMBL/GenBank/DDBJ databases">
        <title>Genomic Encyclopedia of Type Strains, Phase IV (KMG-IV): sequencing the most valuable type-strain genomes for metagenomic binning, comparative biology and taxonomic classification.</title>
        <authorList>
            <person name="Goeker M."/>
        </authorList>
    </citation>
    <scope>NUCLEOTIDE SEQUENCE [LARGE SCALE GENOMIC DNA]</scope>
    <source>
        <strain evidence="4 5">DSM 17721</strain>
    </source>
</reference>
<dbReference type="GO" id="GO:0000160">
    <property type="term" value="P:phosphorelay signal transduction system"/>
    <property type="evidence" value="ECO:0007669"/>
    <property type="project" value="InterPro"/>
</dbReference>
<dbReference type="SMART" id="SM00448">
    <property type="entry name" value="REC"/>
    <property type="match status" value="1"/>
</dbReference>
<keyword evidence="1 4" id="KW-0238">DNA-binding</keyword>
<sequence>MSAIQSENGNIGTNFALGAKTRVVFADDHKIFRQALVGVIEGQADIHLVGEASNGEEAVDLARKFNPDFIVMDISMPGMNGVEATRQIKTELPSVRVVVLSMYQDKQIARTMIEAGAEAFLTKSVSSAELLQAIRG</sequence>
<dbReference type="AlphaFoldDB" id="A0A7W0CBJ6"/>
<dbReference type="Pfam" id="PF00072">
    <property type="entry name" value="Response_reg"/>
    <property type="match status" value="1"/>
</dbReference>
<organism evidence="4 5">
    <name type="scientific">Desulfosalsimonas propionicica</name>
    <dbReference type="NCBI Taxonomy" id="332175"/>
    <lineage>
        <taxon>Bacteria</taxon>
        <taxon>Pseudomonadati</taxon>
        <taxon>Thermodesulfobacteriota</taxon>
        <taxon>Desulfobacteria</taxon>
        <taxon>Desulfobacterales</taxon>
        <taxon>Desulfosalsimonadaceae</taxon>
        <taxon>Desulfosalsimonas</taxon>
    </lineage>
</organism>
<comment type="caution">
    <text evidence="4">The sequence shown here is derived from an EMBL/GenBank/DDBJ whole genome shotgun (WGS) entry which is preliminary data.</text>
</comment>
<dbReference type="InterPro" id="IPR058245">
    <property type="entry name" value="NreC/VraR/RcsB-like_REC"/>
</dbReference>
<dbReference type="EMBL" id="JACDUS010000011">
    <property type="protein sequence ID" value="MBA2882705.1"/>
    <property type="molecule type" value="Genomic_DNA"/>
</dbReference>
<accession>A0A7W0CBJ6</accession>
<dbReference type="InterPro" id="IPR001789">
    <property type="entry name" value="Sig_transdc_resp-reg_receiver"/>
</dbReference>
<dbReference type="Proteomes" id="UP000525298">
    <property type="component" value="Unassembled WGS sequence"/>
</dbReference>
<dbReference type="CDD" id="cd17535">
    <property type="entry name" value="REC_NarL-like"/>
    <property type="match status" value="1"/>
</dbReference>